<evidence type="ECO:0000313" key="6">
    <source>
        <dbReference type="EMBL" id="UTI63750.1"/>
    </source>
</evidence>
<evidence type="ECO:0000256" key="1">
    <source>
        <dbReference type="ARBA" id="ARBA00023015"/>
    </source>
</evidence>
<dbReference type="InterPro" id="IPR050109">
    <property type="entry name" value="HTH-type_TetR-like_transc_reg"/>
</dbReference>
<dbReference type="RefSeq" id="WP_254570472.1">
    <property type="nucleotide sequence ID" value="NZ_CP098502.1"/>
</dbReference>
<name>A0ABY5DST3_9ACTN</name>
<keyword evidence="3" id="KW-0804">Transcription</keyword>
<dbReference type="PANTHER" id="PTHR30055">
    <property type="entry name" value="HTH-TYPE TRANSCRIPTIONAL REGULATOR RUTR"/>
    <property type="match status" value="1"/>
</dbReference>
<dbReference type="PANTHER" id="PTHR30055:SF234">
    <property type="entry name" value="HTH-TYPE TRANSCRIPTIONAL REGULATOR BETI"/>
    <property type="match status" value="1"/>
</dbReference>
<proteinExistence type="predicted"/>
<dbReference type="InterPro" id="IPR009057">
    <property type="entry name" value="Homeodomain-like_sf"/>
</dbReference>
<evidence type="ECO:0000256" key="2">
    <source>
        <dbReference type="ARBA" id="ARBA00023125"/>
    </source>
</evidence>
<protein>
    <submittedName>
        <fullName evidence="6">TetR/AcrR family transcriptional regulator</fullName>
    </submittedName>
</protein>
<feature type="domain" description="HTH tetR-type" evidence="5">
    <location>
        <begin position="18"/>
        <end position="79"/>
    </location>
</feature>
<reference evidence="6 7" key="1">
    <citation type="submission" date="2022-06" db="EMBL/GenBank/DDBJ databases">
        <title>Paraconexibacter antarcticus.</title>
        <authorList>
            <person name="Kim C.S."/>
        </authorList>
    </citation>
    <scope>NUCLEOTIDE SEQUENCE [LARGE SCALE GENOMIC DNA]</scope>
    <source>
        <strain evidence="6 7">02-257</strain>
    </source>
</reference>
<evidence type="ECO:0000313" key="7">
    <source>
        <dbReference type="Proteomes" id="UP001056035"/>
    </source>
</evidence>
<evidence type="ECO:0000259" key="5">
    <source>
        <dbReference type="PROSITE" id="PS50977"/>
    </source>
</evidence>
<dbReference type="EMBL" id="CP098502">
    <property type="protein sequence ID" value="UTI63750.1"/>
    <property type="molecule type" value="Genomic_DNA"/>
</dbReference>
<dbReference type="SUPFAM" id="SSF48498">
    <property type="entry name" value="Tetracyclin repressor-like, C-terminal domain"/>
    <property type="match status" value="1"/>
</dbReference>
<dbReference type="InterPro" id="IPR001647">
    <property type="entry name" value="HTH_TetR"/>
</dbReference>
<feature type="DNA-binding region" description="H-T-H motif" evidence="4">
    <location>
        <begin position="42"/>
        <end position="61"/>
    </location>
</feature>
<organism evidence="6 7">
    <name type="scientific">Paraconexibacter antarcticus</name>
    <dbReference type="NCBI Taxonomy" id="2949664"/>
    <lineage>
        <taxon>Bacteria</taxon>
        <taxon>Bacillati</taxon>
        <taxon>Actinomycetota</taxon>
        <taxon>Thermoleophilia</taxon>
        <taxon>Solirubrobacterales</taxon>
        <taxon>Paraconexibacteraceae</taxon>
        <taxon>Paraconexibacter</taxon>
    </lineage>
</organism>
<evidence type="ECO:0000256" key="4">
    <source>
        <dbReference type="PROSITE-ProRule" id="PRU00335"/>
    </source>
</evidence>
<dbReference type="PROSITE" id="PS50977">
    <property type="entry name" value="HTH_TETR_2"/>
    <property type="match status" value="1"/>
</dbReference>
<dbReference type="InterPro" id="IPR049397">
    <property type="entry name" value="EthR_C"/>
</dbReference>
<dbReference type="Gene3D" id="1.10.10.60">
    <property type="entry name" value="Homeodomain-like"/>
    <property type="match status" value="1"/>
</dbReference>
<keyword evidence="1" id="KW-0805">Transcription regulation</keyword>
<gene>
    <name evidence="6" type="ORF">NBH00_20695</name>
</gene>
<sequence>MPVPLPARTESPRARRRGELCVRLMAAAEELLDDGVTLADLGVDRLTQQAGVSRSSFYVYFEDRADLMRLWFSSVVDEIVEATRGWWAVGPAPDRGAVRDALGAIVTVYRLHARLMAATFDAATHDADLRRLTDVLISESVDGLRRHIIRGQKAGWVDPGLHPESCATHLTWMAERTFNQLLPGAPPRAVTQLTETYTYIVWGVLYRRVD</sequence>
<dbReference type="Pfam" id="PF21313">
    <property type="entry name" value="EthR_C"/>
    <property type="match status" value="1"/>
</dbReference>
<dbReference type="Proteomes" id="UP001056035">
    <property type="component" value="Chromosome"/>
</dbReference>
<dbReference type="SUPFAM" id="SSF46689">
    <property type="entry name" value="Homeodomain-like"/>
    <property type="match status" value="1"/>
</dbReference>
<keyword evidence="2 4" id="KW-0238">DNA-binding</keyword>
<dbReference type="InterPro" id="IPR036271">
    <property type="entry name" value="Tet_transcr_reg_TetR-rel_C_sf"/>
</dbReference>
<dbReference type="Gene3D" id="1.10.357.10">
    <property type="entry name" value="Tetracycline Repressor, domain 2"/>
    <property type="match status" value="1"/>
</dbReference>
<keyword evidence="7" id="KW-1185">Reference proteome</keyword>
<accession>A0ABY5DST3</accession>
<evidence type="ECO:0000256" key="3">
    <source>
        <dbReference type="ARBA" id="ARBA00023163"/>
    </source>
</evidence>